<sequence>MKIENEFRVNAPIDVAWAFLTDIPAIAPCMPGAKLTSVEDQTYAGTIKVKVGPVTAEYSGTATFVEKDDTAHRLELSAKGRDSRGSGNADAVIVAQLTPDDDTTVVNIDTDLKISGKVAQFGRGVMVDVSNKLIGQFVECLEDKIRQSQQADAAPTGSEAGDAGNAGPTLVSDEDREVEALDLTAVAGGAMLKRIVPAVVAVVVVVVLWRVIF</sequence>
<evidence type="ECO:0000313" key="3">
    <source>
        <dbReference type="EMBL" id="VAW06801.1"/>
    </source>
</evidence>
<evidence type="ECO:0000256" key="1">
    <source>
        <dbReference type="SAM" id="MobiDB-lite"/>
    </source>
</evidence>
<accession>A0A3B0SKN7</accession>
<feature type="transmembrane region" description="Helical" evidence="2">
    <location>
        <begin position="195"/>
        <end position="212"/>
    </location>
</feature>
<dbReference type="PANTHER" id="PTHR38588:SF1">
    <property type="entry name" value="BLL0334 PROTEIN"/>
    <property type="match status" value="1"/>
</dbReference>
<gene>
    <name evidence="3" type="ORF">MNBD_ACTINO02-107</name>
</gene>
<dbReference type="Pfam" id="PF06240">
    <property type="entry name" value="COXG"/>
    <property type="match status" value="1"/>
</dbReference>
<dbReference type="EMBL" id="UOEK01000369">
    <property type="protein sequence ID" value="VAW06801.1"/>
    <property type="molecule type" value="Genomic_DNA"/>
</dbReference>
<proteinExistence type="predicted"/>
<dbReference type="InterPro" id="IPR010419">
    <property type="entry name" value="CO_DH_gsu"/>
</dbReference>
<organism evidence="3">
    <name type="scientific">hydrothermal vent metagenome</name>
    <dbReference type="NCBI Taxonomy" id="652676"/>
    <lineage>
        <taxon>unclassified sequences</taxon>
        <taxon>metagenomes</taxon>
        <taxon>ecological metagenomes</taxon>
    </lineage>
</organism>
<dbReference type="PANTHER" id="PTHR38588">
    <property type="entry name" value="BLL0334 PROTEIN"/>
    <property type="match status" value="1"/>
</dbReference>
<protein>
    <submittedName>
        <fullName evidence="3">Carbon monoxide oxidation accessory protein CoxG</fullName>
    </submittedName>
</protein>
<dbReference type="InterPro" id="IPR023393">
    <property type="entry name" value="START-like_dom_sf"/>
</dbReference>
<dbReference type="Gene3D" id="3.30.530.20">
    <property type="match status" value="1"/>
</dbReference>
<reference evidence="3" key="1">
    <citation type="submission" date="2018-06" db="EMBL/GenBank/DDBJ databases">
        <authorList>
            <person name="Zhirakovskaya E."/>
        </authorList>
    </citation>
    <scope>NUCLEOTIDE SEQUENCE</scope>
</reference>
<dbReference type="CDD" id="cd07823">
    <property type="entry name" value="SRPBCC_5"/>
    <property type="match status" value="1"/>
</dbReference>
<keyword evidence="2" id="KW-0812">Transmembrane</keyword>
<evidence type="ECO:0000256" key="2">
    <source>
        <dbReference type="SAM" id="Phobius"/>
    </source>
</evidence>
<keyword evidence="2" id="KW-0472">Membrane</keyword>
<feature type="region of interest" description="Disordered" evidence="1">
    <location>
        <begin position="148"/>
        <end position="171"/>
    </location>
</feature>
<dbReference type="SUPFAM" id="SSF55961">
    <property type="entry name" value="Bet v1-like"/>
    <property type="match status" value="1"/>
</dbReference>
<name>A0A3B0SKN7_9ZZZZ</name>
<keyword evidence="2" id="KW-1133">Transmembrane helix</keyword>
<dbReference type="AlphaFoldDB" id="A0A3B0SKN7"/>